<dbReference type="PANTHER" id="PTHR24403:SF109">
    <property type="entry name" value="ZINC FINGER PROTEIN 845-LIKE"/>
    <property type="match status" value="1"/>
</dbReference>
<feature type="region of interest" description="Disordered" evidence="6">
    <location>
        <begin position="218"/>
        <end position="276"/>
    </location>
</feature>
<feature type="compositionally biased region" description="Basic residues" evidence="6">
    <location>
        <begin position="93"/>
        <end position="110"/>
    </location>
</feature>
<dbReference type="PROSITE" id="PS00028">
    <property type="entry name" value="ZINC_FINGER_C2H2_1"/>
    <property type="match status" value="1"/>
</dbReference>
<dbReference type="OrthoDB" id="654211at2759"/>
<keyword evidence="9" id="KW-1185">Reference proteome</keyword>
<keyword evidence="2" id="KW-0677">Repeat</keyword>
<feature type="compositionally biased region" description="Polar residues" evidence="6">
    <location>
        <begin position="127"/>
        <end position="136"/>
    </location>
</feature>
<dbReference type="KEGG" id="more:E1B28_011891"/>
<feature type="domain" description="C2H2-type" evidence="7">
    <location>
        <begin position="47"/>
        <end position="76"/>
    </location>
</feature>
<evidence type="ECO:0000256" key="4">
    <source>
        <dbReference type="ARBA" id="ARBA00022833"/>
    </source>
</evidence>
<feature type="compositionally biased region" description="Low complexity" evidence="6">
    <location>
        <begin position="148"/>
        <end position="168"/>
    </location>
</feature>
<proteinExistence type="predicted"/>
<dbReference type="Proteomes" id="UP001049176">
    <property type="component" value="Chromosome 7"/>
</dbReference>
<evidence type="ECO:0000313" key="8">
    <source>
        <dbReference type="EMBL" id="KAG7090294.1"/>
    </source>
</evidence>
<dbReference type="AlphaFoldDB" id="A0A9P7RV07"/>
<evidence type="ECO:0000256" key="1">
    <source>
        <dbReference type="ARBA" id="ARBA00022723"/>
    </source>
</evidence>
<accession>A0A9P7RV07</accession>
<dbReference type="EMBL" id="CM032187">
    <property type="protein sequence ID" value="KAG7090294.1"/>
    <property type="molecule type" value="Genomic_DNA"/>
</dbReference>
<reference evidence="8" key="1">
    <citation type="journal article" date="2021" name="Genome Biol. Evol.">
        <title>The assembled and annotated genome of the fairy-ring fungus Marasmius oreades.</title>
        <authorList>
            <person name="Hiltunen M."/>
            <person name="Ament-Velasquez S.L."/>
            <person name="Johannesson H."/>
        </authorList>
    </citation>
    <scope>NUCLEOTIDE SEQUENCE</scope>
    <source>
        <strain evidence="8">03SP1</strain>
    </source>
</reference>
<dbReference type="Pfam" id="PF13909">
    <property type="entry name" value="zf-H2C2_5"/>
    <property type="match status" value="1"/>
</dbReference>
<dbReference type="GO" id="GO:0005634">
    <property type="term" value="C:nucleus"/>
    <property type="evidence" value="ECO:0007669"/>
    <property type="project" value="TreeGrafter"/>
</dbReference>
<evidence type="ECO:0000313" key="9">
    <source>
        <dbReference type="Proteomes" id="UP001049176"/>
    </source>
</evidence>
<name>A0A9P7RV07_9AGAR</name>
<keyword evidence="1" id="KW-0479">Metal-binding</keyword>
<dbReference type="Gene3D" id="3.30.160.60">
    <property type="entry name" value="Classic Zinc Finger"/>
    <property type="match status" value="1"/>
</dbReference>
<feature type="region of interest" description="Disordered" evidence="6">
    <location>
        <begin position="83"/>
        <end position="171"/>
    </location>
</feature>
<dbReference type="InterPro" id="IPR013087">
    <property type="entry name" value="Znf_C2H2_type"/>
</dbReference>
<gene>
    <name evidence="8" type="ORF">E1B28_011891</name>
</gene>
<dbReference type="SUPFAM" id="SSF57667">
    <property type="entry name" value="beta-beta-alpha zinc fingers"/>
    <property type="match status" value="1"/>
</dbReference>
<dbReference type="InterPro" id="IPR036236">
    <property type="entry name" value="Znf_C2H2_sf"/>
</dbReference>
<dbReference type="GeneID" id="66080966"/>
<feature type="compositionally biased region" description="Low complexity" evidence="6">
    <location>
        <begin position="218"/>
        <end position="251"/>
    </location>
</feature>
<sequence length="276" mass="30862">MPRVKSEKRSEPRGSSQCTICNVIISNKTDMPRHMKIHSENRDKLMHRCPYPDCKFENLQKSNVETHIRTHTKAKTERCPDCDFSTVDPGSLTRHRKRIHGYIPKTRRSRQPAPPKPPQILPIAGPSSTTTSNNKNKPPYIESIPPHTSFRPSHPESSSSTSHSGSGRQQQEIYREHQLPKYNPQPPHHVQLPPIRFIPQPRTALAPCYSRRQSFAISRSPSVESDSGSSSSSVSFSASAPSASRSPSIPSILTMLPPPVPVHPELSSTLRPVEGW</sequence>
<dbReference type="InterPro" id="IPR050688">
    <property type="entry name" value="Zinc_finger/UBP_domain"/>
</dbReference>
<keyword evidence="4" id="KW-0862">Zinc</keyword>
<evidence type="ECO:0000256" key="5">
    <source>
        <dbReference type="PROSITE-ProRule" id="PRU00042"/>
    </source>
</evidence>
<dbReference type="GO" id="GO:0045944">
    <property type="term" value="P:positive regulation of transcription by RNA polymerase II"/>
    <property type="evidence" value="ECO:0007669"/>
    <property type="project" value="TreeGrafter"/>
</dbReference>
<comment type="caution">
    <text evidence="8">The sequence shown here is derived from an EMBL/GenBank/DDBJ whole genome shotgun (WGS) entry which is preliminary data.</text>
</comment>
<keyword evidence="3 5" id="KW-0863">Zinc-finger</keyword>
<evidence type="ECO:0000259" key="7">
    <source>
        <dbReference type="PROSITE" id="PS50157"/>
    </source>
</evidence>
<evidence type="ECO:0000256" key="3">
    <source>
        <dbReference type="ARBA" id="ARBA00022771"/>
    </source>
</evidence>
<protein>
    <recommendedName>
        <fullName evidence="7">C2H2-type domain-containing protein</fullName>
    </recommendedName>
</protein>
<feature type="domain" description="C2H2-type" evidence="7">
    <location>
        <begin position="16"/>
        <end position="43"/>
    </location>
</feature>
<dbReference type="GO" id="GO:0008270">
    <property type="term" value="F:zinc ion binding"/>
    <property type="evidence" value="ECO:0007669"/>
    <property type="project" value="UniProtKB-KW"/>
</dbReference>
<dbReference type="SMART" id="SM00355">
    <property type="entry name" value="ZnF_C2H2"/>
    <property type="match status" value="3"/>
</dbReference>
<organism evidence="8 9">
    <name type="scientific">Marasmius oreades</name>
    <name type="common">fairy-ring Marasmius</name>
    <dbReference type="NCBI Taxonomy" id="181124"/>
    <lineage>
        <taxon>Eukaryota</taxon>
        <taxon>Fungi</taxon>
        <taxon>Dikarya</taxon>
        <taxon>Basidiomycota</taxon>
        <taxon>Agaricomycotina</taxon>
        <taxon>Agaricomycetes</taxon>
        <taxon>Agaricomycetidae</taxon>
        <taxon>Agaricales</taxon>
        <taxon>Marasmiineae</taxon>
        <taxon>Marasmiaceae</taxon>
        <taxon>Marasmius</taxon>
    </lineage>
</organism>
<dbReference type="PANTHER" id="PTHR24403">
    <property type="entry name" value="ZINC FINGER PROTEIN"/>
    <property type="match status" value="1"/>
</dbReference>
<evidence type="ECO:0000256" key="2">
    <source>
        <dbReference type="ARBA" id="ARBA00022737"/>
    </source>
</evidence>
<dbReference type="RefSeq" id="XP_043006764.1">
    <property type="nucleotide sequence ID" value="XM_043156949.1"/>
</dbReference>
<dbReference type="PROSITE" id="PS50157">
    <property type="entry name" value="ZINC_FINGER_C2H2_2"/>
    <property type="match status" value="2"/>
</dbReference>
<evidence type="ECO:0000256" key="6">
    <source>
        <dbReference type="SAM" id="MobiDB-lite"/>
    </source>
</evidence>